<dbReference type="GO" id="GO:0000150">
    <property type="term" value="F:DNA strand exchange activity"/>
    <property type="evidence" value="ECO:0007669"/>
    <property type="project" value="InterPro"/>
</dbReference>
<protein>
    <submittedName>
        <fullName evidence="2">Transposase</fullName>
    </submittedName>
</protein>
<name>A0A7W6H224_9RHOB</name>
<dbReference type="AlphaFoldDB" id="A0A7W6H224"/>
<feature type="domain" description="Resolvase HTH" evidence="1">
    <location>
        <begin position="20"/>
        <end position="50"/>
    </location>
</feature>
<evidence type="ECO:0000313" key="2">
    <source>
        <dbReference type="EMBL" id="MBB3996155.1"/>
    </source>
</evidence>
<sequence>MRTSSAVVQVVYLMRGRPHPLNAIKERLAAGMSADEIAKDLGIGRSTVYRFK</sequence>
<evidence type="ECO:0000259" key="1">
    <source>
        <dbReference type="Pfam" id="PF02796"/>
    </source>
</evidence>
<dbReference type="Proteomes" id="UP000530268">
    <property type="component" value="Unassembled WGS sequence"/>
</dbReference>
<feature type="non-terminal residue" evidence="2">
    <location>
        <position position="52"/>
    </location>
</feature>
<dbReference type="InterPro" id="IPR006120">
    <property type="entry name" value="Resolvase_HTH_dom"/>
</dbReference>
<reference evidence="2 3" key="1">
    <citation type="submission" date="2020-08" db="EMBL/GenBank/DDBJ databases">
        <title>Genomic Encyclopedia of Type Strains, Phase IV (KMG-IV): sequencing the most valuable type-strain genomes for metagenomic binning, comparative biology and taxonomic classification.</title>
        <authorList>
            <person name="Goeker M."/>
        </authorList>
    </citation>
    <scope>NUCLEOTIDE SEQUENCE [LARGE SCALE GENOMIC DNA]</scope>
    <source>
        <strain evidence="2 3">DSM 102234</strain>
    </source>
</reference>
<accession>A0A7W6H224</accession>
<comment type="caution">
    <text evidence="2">The sequence shown here is derived from an EMBL/GenBank/DDBJ whole genome shotgun (WGS) entry which is preliminary data.</text>
</comment>
<dbReference type="GO" id="GO:0003677">
    <property type="term" value="F:DNA binding"/>
    <property type="evidence" value="ECO:0007669"/>
    <property type="project" value="InterPro"/>
</dbReference>
<dbReference type="EMBL" id="JACIEI010000036">
    <property type="protein sequence ID" value="MBB3996155.1"/>
    <property type="molecule type" value="Genomic_DNA"/>
</dbReference>
<evidence type="ECO:0000313" key="3">
    <source>
        <dbReference type="Proteomes" id="UP000530268"/>
    </source>
</evidence>
<gene>
    <name evidence="2" type="ORF">GGR95_003828</name>
</gene>
<proteinExistence type="predicted"/>
<keyword evidence="3" id="KW-1185">Reference proteome</keyword>
<dbReference type="Gene3D" id="1.10.10.60">
    <property type="entry name" value="Homeodomain-like"/>
    <property type="match status" value="1"/>
</dbReference>
<dbReference type="Pfam" id="PF02796">
    <property type="entry name" value="HTH_7"/>
    <property type="match status" value="1"/>
</dbReference>
<dbReference type="SUPFAM" id="SSF46689">
    <property type="entry name" value="Homeodomain-like"/>
    <property type="match status" value="1"/>
</dbReference>
<organism evidence="2 3">
    <name type="scientific">Sulfitobacter undariae</name>
    <dbReference type="NCBI Taxonomy" id="1563671"/>
    <lineage>
        <taxon>Bacteria</taxon>
        <taxon>Pseudomonadati</taxon>
        <taxon>Pseudomonadota</taxon>
        <taxon>Alphaproteobacteria</taxon>
        <taxon>Rhodobacterales</taxon>
        <taxon>Roseobacteraceae</taxon>
        <taxon>Sulfitobacter</taxon>
    </lineage>
</organism>
<dbReference type="InterPro" id="IPR009057">
    <property type="entry name" value="Homeodomain-like_sf"/>
</dbReference>